<dbReference type="AlphaFoldDB" id="A0A8S4GAX9"/>
<proteinExistence type="predicted"/>
<evidence type="ECO:0000256" key="1">
    <source>
        <dbReference type="SAM" id="Coils"/>
    </source>
</evidence>
<evidence type="ECO:0000313" key="4">
    <source>
        <dbReference type="EMBL" id="CAG9137094.1"/>
    </source>
</evidence>
<feature type="coiled-coil region" evidence="1">
    <location>
        <begin position="29"/>
        <end position="56"/>
    </location>
</feature>
<comment type="caution">
    <text evidence="4">The sequence shown here is derived from an EMBL/GenBank/DDBJ whole genome shotgun (WGS) entry which is preliminary data.</text>
</comment>
<feature type="chain" id="PRO_5035754944" evidence="3">
    <location>
        <begin position="22"/>
        <end position="191"/>
    </location>
</feature>
<feature type="compositionally biased region" description="Basic and acidic residues" evidence="2">
    <location>
        <begin position="154"/>
        <end position="174"/>
    </location>
</feature>
<keyword evidence="3" id="KW-0732">Signal</keyword>
<dbReference type="Proteomes" id="UP000653454">
    <property type="component" value="Unassembled WGS sequence"/>
</dbReference>
<protein>
    <submittedName>
        <fullName evidence="4">(diamondback moth) hypothetical protein</fullName>
    </submittedName>
</protein>
<feature type="region of interest" description="Disordered" evidence="2">
    <location>
        <begin position="147"/>
        <end position="175"/>
    </location>
</feature>
<reference evidence="4" key="1">
    <citation type="submission" date="2020-11" db="EMBL/GenBank/DDBJ databases">
        <authorList>
            <person name="Whiteford S."/>
        </authorList>
    </citation>
    <scope>NUCLEOTIDE SEQUENCE</scope>
</reference>
<feature type="signal peptide" evidence="3">
    <location>
        <begin position="1"/>
        <end position="21"/>
    </location>
</feature>
<accession>A0A8S4GAX9</accession>
<evidence type="ECO:0000256" key="2">
    <source>
        <dbReference type="SAM" id="MobiDB-lite"/>
    </source>
</evidence>
<keyword evidence="1" id="KW-0175">Coiled coil</keyword>
<evidence type="ECO:0000313" key="5">
    <source>
        <dbReference type="Proteomes" id="UP000653454"/>
    </source>
</evidence>
<organism evidence="4 5">
    <name type="scientific">Plutella xylostella</name>
    <name type="common">Diamondback moth</name>
    <name type="synonym">Plutella maculipennis</name>
    <dbReference type="NCBI Taxonomy" id="51655"/>
    <lineage>
        <taxon>Eukaryota</taxon>
        <taxon>Metazoa</taxon>
        <taxon>Ecdysozoa</taxon>
        <taxon>Arthropoda</taxon>
        <taxon>Hexapoda</taxon>
        <taxon>Insecta</taxon>
        <taxon>Pterygota</taxon>
        <taxon>Neoptera</taxon>
        <taxon>Endopterygota</taxon>
        <taxon>Lepidoptera</taxon>
        <taxon>Glossata</taxon>
        <taxon>Ditrysia</taxon>
        <taxon>Yponomeutoidea</taxon>
        <taxon>Plutellidae</taxon>
        <taxon>Plutella</taxon>
    </lineage>
</organism>
<keyword evidence="5" id="KW-1185">Reference proteome</keyword>
<sequence length="191" mass="21514">MKMLLRPVVVFVTLHLSLSNASPKNDTAKNDTKLTNEELNKQIQGLEKEEQDLYKNITTGIDDSLKALKNVTGKDGEIGLKYLDLLKDDFKDIVSKSENITRRDIEEEEMAAADSPLQDKASLRQRVTKSDVKLKFDEWLKTKKIKKKAGATMDGKKDPKGPERCPRTGKEGKGKTYPCCKDCCRQSYLGC</sequence>
<evidence type="ECO:0000256" key="3">
    <source>
        <dbReference type="SAM" id="SignalP"/>
    </source>
</evidence>
<gene>
    <name evidence="4" type="ORF">PLXY2_LOCUS15347</name>
</gene>
<name>A0A8S4GAX9_PLUXY</name>
<dbReference type="EMBL" id="CAJHNJ030000185">
    <property type="protein sequence ID" value="CAG9137094.1"/>
    <property type="molecule type" value="Genomic_DNA"/>
</dbReference>